<protein>
    <recommendedName>
        <fullName evidence="3">NACHT domain-containing protein</fullName>
    </recommendedName>
</protein>
<dbReference type="PANTHER" id="PTHR10622:SF13">
    <property type="entry name" value="NACHT DOMAIN-CONTAINING PROTEIN"/>
    <property type="match status" value="1"/>
</dbReference>
<dbReference type="InterPro" id="IPR010730">
    <property type="entry name" value="HET"/>
</dbReference>
<dbReference type="Pfam" id="PF06985">
    <property type="entry name" value="HET"/>
    <property type="match status" value="1"/>
</dbReference>
<reference evidence="4" key="1">
    <citation type="submission" date="2020-01" db="EMBL/GenBank/DDBJ databases">
        <authorList>
            <consortium name="DOE Joint Genome Institute"/>
            <person name="Haridas S."/>
            <person name="Albert R."/>
            <person name="Binder M."/>
            <person name="Bloem J."/>
            <person name="Labutti K."/>
            <person name="Salamov A."/>
            <person name="Andreopoulos B."/>
            <person name="Baker S.E."/>
            <person name="Barry K."/>
            <person name="Bills G."/>
            <person name="Bluhm B.H."/>
            <person name="Cannon C."/>
            <person name="Castanera R."/>
            <person name="Culley D.E."/>
            <person name="Daum C."/>
            <person name="Ezra D."/>
            <person name="Gonzalez J.B."/>
            <person name="Henrissat B."/>
            <person name="Kuo A."/>
            <person name="Liang C."/>
            <person name="Lipzen A."/>
            <person name="Lutzoni F."/>
            <person name="Magnuson J."/>
            <person name="Mondo S."/>
            <person name="Nolan M."/>
            <person name="Ohm R."/>
            <person name="Pangilinan J."/>
            <person name="Park H.-J."/>
            <person name="Ramirez L."/>
            <person name="Alfaro M."/>
            <person name="Sun H."/>
            <person name="Tritt A."/>
            <person name="Yoshinaga Y."/>
            <person name="Zwiers L.-H."/>
            <person name="Turgeon B.G."/>
            <person name="Goodwin S.B."/>
            <person name="Spatafora J.W."/>
            <person name="Crous P.W."/>
            <person name="Grigoriev I.V."/>
        </authorList>
    </citation>
    <scope>NUCLEOTIDE SEQUENCE</scope>
    <source>
        <strain evidence="4">P77</strain>
    </source>
</reference>
<feature type="compositionally biased region" description="Polar residues" evidence="2">
    <location>
        <begin position="493"/>
        <end position="502"/>
    </location>
</feature>
<dbReference type="Proteomes" id="UP000800040">
    <property type="component" value="Unassembled WGS sequence"/>
</dbReference>
<feature type="non-terminal residue" evidence="4">
    <location>
        <position position="1383"/>
    </location>
</feature>
<feature type="region of interest" description="Disordered" evidence="2">
    <location>
        <begin position="468"/>
        <end position="507"/>
    </location>
</feature>
<evidence type="ECO:0000256" key="1">
    <source>
        <dbReference type="ARBA" id="ARBA00022737"/>
    </source>
</evidence>
<proteinExistence type="predicted"/>
<keyword evidence="1" id="KW-0677">Repeat</keyword>
<dbReference type="FunFam" id="3.40.50.300:FF:001638">
    <property type="entry name" value="NACHT and WD40 domain protein"/>
    <property type="match status" value="1"/>
</dbReference>
<evidence type="ECO:0000259" key="3">
    <source>
        <dbReference type="PROSITE" id="PS50837"/>
    </source>
</evidence>
<keyword evidence="5" id="KW-1185">Reference proteome</keyword>
<dbReference type="PROSITE" id="PS50837">
    <property type="entry name" value="NACHT"/>
    <property type="match status" value="1"/>
</dbReference>
<accession>A0A6A5KCK4</accession>
<dbReference type="Gene3D" id="3.40.50.300">
    <property type="entry name" value="P-loop containing nucleotide triphosphate hydrolases"/>
    <property type="match status" value="1"/>
</dbReference>
<evidence type="ECO:0000313" key="4">
    <source>
        <dbReference type="EMBL" id="KAF1833831.1"/>
    </source>
</evidence>
<feature type="domain" description="NACHT" evidence="3">
    <location>
        <begin position="980"/>
        <end position="1134"/>
    </location>
</feature>
<dbReference type="Pfam" id="PF26082">
    <property type="entry name" value="zf-C2H2_AcuF"/>
    <property type="match status" value="1"/>
</dbReference>
<dbReference type="InterPro" id="IPR027417">
    <property type="entry name" value="P-loop_NTPase"/>
</dbReference>
<dbReference type="InterPro" id="IPR058925">
    <property type="entry name" value="zf-C2H2_AcuF"/>
</dbReference>
<feature type="region of interest" description="Disordered" evidence="2">
    <location>
        <begin position="102"/>
        <end position="176"/>
    </location>
</feature>
<dbReference type="OrthoDB" id="538223at2759"/>
<gene>
    <name evidence="4" type="ORF">BDW02DRAFT_648127</name>
</gene>
<dbReference type="Pfam" id="PF24883">
    <property type="entry name" value="NPHP3_N"/>
    <property type="match status" value="1"/>
</dbReference>
<feature type="compositionally biased region" description="Acidic residues" evidence="2">
    <location>
        <begin position="125"/>
        <end position="138"/>
    </location>
</feature>
<dbReference type="EMBL" id="ML975312">
    <property type="protein sequence ID" value="KAF1833831.1"/>
    <property type="molecule type" value="Genomic_DNA"/>
</dbReference>
<organism evidence="4 5">
    <name type="scientific">Decorospora gaudefroyi</name>
    <dbReference type="NCBI Taxonomy" id="184978"/>
    <lineage>
        <taxon>Eukaryota</taxon>
        <taxon>Fungi</taxon>
        <taxon>Dikarya</taxon>
        <taxon>Ascomycota</taxon>
        <taxon>Pezizomycotina</taxon>
        <taxon>Dothideomycetes</taxon>
        <taxon>Pleosporomycetidae</taxon>
        <taxon>Pleosporales</taxon>
        <taxon>Pleosporineae</taxon>
        <taxon>Pleosporaceae</taxon>
        <taxon>Decorospora</taxon>
    </lineage>
</organism>
<dbReference type="InterPro" id="IPR056884">
    <property type="entry name" value="NPHP3-like_N"/>
</dbReference>
<name>A0A6A5KCK4_9PLEO</name>
<sequence>MAELISSAHARCFFAFESLIRALKQPARDFQDQISPRDVHNEFDKYTIWAGNVGAAHSRKRYEISLDYRLREASFLREQVSKLLSTLEEKVSTAAGLIRGERKPFEEEQIEESDSEVSISSDLGVEQEEGATEFEDSPWEISSDSSNGDGSSLQHWQAHQKSDEPRVSCRSPSKTTARSELSVGCSPILELPRLVESIKFTITCLYRLPIRRPAPLDRIKHKTSIDSAVYQHFDVLVQPKIAAVSEAPPTSSIIEGGSKVTVEDRGSQATPSRLALSQAASSHFTLRSKATTVRPGELKLLTSKDHMDTLFAPLVAESKSSMASSYAGKAIRIDVPSRPKNDDGQELEQFECPYCLLTKNVSDDRRWKKHVLEDLQPYVCTYGDCELYDHFFESRDAWFKHEAQQHRTKWSCNVDGHMEYDSEGHFLLHMRADHDQNFDEVQFSLVKSMFRRPTNSLEGTCNLSSRYKKDNLDDGESSGSSSSSTDVLRDDQPVSNDSTSDTFDVEDDYNEGEIIPDAITDQGWDDITDKFTKARERTFRLLRILVLEMNDESRNKMVALIKRLKVEPIVIMSDQTSTADALQNHAESDAIIIGDAFGSSALNATIRQIRDVTYAPIVVIHESASTLGPIPNISDWTELYEPSQGDIEEVLGSFCQWAPAPPHWRPATSNHMDSFSGAGTFTTGTMRLLRYKEDGRLTIASFDDAIPPYAILSHTWGPDAEEVTFADLAQSSGKDKPGYTKIRFCGEQAQRDGLQYFWVDTCCIDKSNKAELSLAIQSMFRWYQDAAKCYVYLSDVSTKKGEASSSSTEFTWEPAFRSSRWFTRGWTLQELLAPSIVEFFSQEWEKLGDKISLTSLVGKVTSIPYEVLNGAPLSRFSVEERLRWKGDRETKREEDAWYSLAGIFDVEIAPAYSEGAASAFRRLKDEIDKLQICVRDIRHTDPRHEKKRIEDTKGGLLADSYRWVLDNTTFQQWRQEPNSRLLWIKGDPGKGKTMLLCGLVNELQRSMPRTELLSYFFCQATDSRINSATGVIRGLLYMLVDQQPSLMLHIRRKYDHAGKALFEDANAWVALSKIFTSMMQDKGLKTAYLVVDALNECVVDLPNLLNLIVRTSTLSPCVKWLVSSRNESHIKEKLKSVSNEAKLSLELKQNAEQVAQAVDAYIDYKLSCLKSLGEADVRNQVALVMQELKKPKSWDPLGVVEEAPAGLQQLYDRIMKQIQRLSARNVDICQSLLCTTAVAYRPLYLAKIGSLCRSTNRATMVAETVRKIVAMCGSFLTVRDEQVYLVHQSAKDYLSDKMRATVLPSQSEIHHTLFAQSIKQLSSILKRNMYDLVEPGFSIDEIGVPDSHPLASVRYSCVYWVDHLYESKPKSLASSVGSLQAAD</sequence>
<dbReference type="InterPro" id="IPR007111">
    <property type="entry name" value="NACHT_NTPase"/>
</dbReference>
<evidence type="ECO:0000256" key="2">
    <source>
        <dbReference type="SAM" id="MobiDB-lite"/>
    </source>
</evidence>
<feature type="compositionally biased region" description="Low complexity" evidence="2">
    <location>
        <begin position="142"/>
        <end position="152"/>
    </location>
</feature>
<dbReference type="PANTHER" id="PTHR10622">
    <property type="entry name" value="HET DOMAIN-CONTAINING PROTEIN"/>
    <property type="match status" value="1"/>
</dbReference>
<evidence type="ECO:0000313" key="5">
    <source>
        <dbReference type="Proteomes" id="UP000800040"/>
    </source>
</evidence>